<reference evidence="2" key="2">
    <citation type="submission" date="2023-01" db="EMBL/GenBank/DDBJ databases">
        <authorList>
            <person name="Petersen C."/>
        </authorList>
    </citation>
    <scope>NUCLEOTIDE SEQUENCE</scope>
    <source>
        <strain evidence="2">IBT 17514</strain>
    </source>
</reference>
<reference evidence="2" key="1">
    <citation type="journal article" date="2023" name="IMA Fungus">
        <title>Comparative genomic study of the Penicillium genus elucidates a diverse pangenome and 15 lateral gene transfer events.</title>
        <authorList>
            <person name="Petersen C."/>
            <person name="Sorensen T."/>
            <person name="Nielsen M.R."/>
            <person name="Sondergaard T.E."/>
            <person name="Sorensen J.L."/>
            <person name="Fitzpatrick D.A."/>
            <person name="Frisvad J.C."/>
            <person name="Nielsen K.L."/>
        </authorList>
    </citation>
    <scope>NUCLEOTIDE SEQUENCE</scope>
    <source>
        <strain evidence="2">IBT 17514</strain>
    </source>
</reference>
<name>A0AAD6MRK3_9EURO</name>
<organism evidence="2 3">
    <name type="scientific">Penicillium malachiteum</name>
    <dbReference type="NCBI Taxonomy" id="1324776"/>
    <lineage>
        <taxon>Eukaryota</taxon>
        <taxon>Fungi</taxon>
        <taxon>Dikarya</taxon>
        <taxon>Ascomycota</taxon>
        <taxon>Pezizomycotina</taxon>
        <taxon>Eurotiomycetes</taxon>
        <taxon>Eurotiomycetidae</taxon>
        <taxon>Eurotiales</taxon>
        <taxon>Aspergillaceae</taxon>
        <taxon>Penicillium</taxon>
    </lineage>
</organism>
<feature type="compositionally biased region" description="Basic and acidic residues" evidence="1">
    <location>
        <begin position="151"/>
        <end position="167"/>
    </location>
</feature>
<dbReference type="EMBL" id="JAQJAN010000019">
    <property type="protein sequence ID" value="KAJ5709175.1"/>
    <property type="molecule type" value="Genomic_DNA"/>
</dbReference>
<evidence type="ECO:0008006" key="4">
    <source>
        <dbReference type="Google" id="ProtNLM"/>
    </source>
</evidence>
<feature type="compositionally biased region" description="Basic residues" evidence="1">
    <location>
        <begin position="207"/>
        <end position="220"/>
    </location>
</feature>
<dbReference type="AlphaFoldDB" id="A0AAD6MRK3"/>
<protein>
    <recommendedName>
        <fullName evidence="4">Nitrogen regulatory protein areA GATA-like domain-containing protein</fullName>
    </recommendedName>
</protein>
<dbReference type="Proteomes" id="UP001215712">
    <property type="component" value="Unassembled WGS sequence"/>
</dbReference>
<evidence type="ECO:0000256" key="1">
    <source>
        <dbReference type="SAM" id="MobiDB-lite"/>
    </source>
</evidence>
<feature type="compositionally biased region" description="Low complexity" evidence="1">
    <location>
        <begin position="221"/>
        <end position="231"/>
    </location>
</feature>
<feature type="compositionally biased region" description="Polar residues" evidence="1">
    <location>
        <begin position="123"/>
        <end position="135"/>
    </location>
</feature>
<keyword evidence="3" id="KW-1185">Reference proteome</keyword>
<accession>A0AAD6MRK3</accession>
<evidence type="ECO:0000313" key="3">
    <source>
        <dbReference type="Proteomes" id="UP001215712"/>
    </source>
</evidence>
<gene>
    <name evidence="2" type="ORF">N7493_010509</name>
</gene>
<evidence type="ECO:0000313" key="2">
    <source>
        <dbReference type="EMBL" id="KAJ5709175.1"/>
    </source>
</evidence>
<comment type="caution">
    <text evidence="2">The sequence shown here is derived from an EMBL/GenBank/DDBJ whole genome shotgun (WGS) entry which is preliminary data.</text>
</comment>
<sequence>MTQKVPEPLVTISQKSVTNELHGSEIVDRTLIKSFWQAFFISRQTSKKEVDRRLEYLFWRIWSSEGLLDHTNIHYLDSLVSRIMASEPLDSGKDGVKFSSPSSGAMRPCTSPRAVPQLEAENPGQSKSAPHTGTPASLHPILKKPSTVPGEVHKTTRLLLERPDGERVTLNPSYPPTPIEVTHPRDNTTPQKAPKKATHLTTNRAIRGGRRRPVFSRRKSSQTSVSKTSVSPRGRQPEAKPDESAEPLFSVDDDLHTEKHFPQASDPKLSRDATWTDVSHVSFDLSPTLAPATTTAIIADEIGLPKTELAPAVLEITNKQDPILPQEIETVSVEFHTQEPSSNPNAEPLDHSLYEKPAILHPNNINPAVETPLLGFPESDRIQMPQHMMATLVNIITDANPGEKYPPVSTHSFDLSARPCRPSPNNLFEYMLQGAEASNPQPGRSRLVMKGFRRQWTEVIEEANQITRDDELVGIRALRETSLCDFLPKDTEEGPCNVDEDCPYEVSDSNQASLATQFSRHVIQ</sequence>
<proteinExistence type="predicted"/>
<feature type="region of interest" description="Disordered" evidence="1">
    <location>
        <begin position="90"/>
        <end position="246"/>
    </location>
</feature>